<comment type="catalytic activity">
    <reaction evidence="7">
        <text>isochorismate + 2-oxoglutarate + H(+) = 5-enolpyruvoyl-6-hydroxy-2-succinyl-cyclohex-3-ene-1-carboxylate + CO2</text>
        <dbReference type="Rhea" id="RHEA:25593"/>
        <dbReference type="ChEBI" id="CHEBI:15378"/>
        <dbReference type="ChEBI" id="CHEBI:16526"/>
        <dbReference type="ChEBI" id="CHEBI:16810"/>
        <dbReference type="ChEBI" id="CHEBI:29780"/>
        <dbReference type="ChEBI" id="CHEBI:58818"/>
        <dbReference type="EC" id="2.2.1.9"/>
    </reaction>
</comment>
<keyword evidence="5 7" id="KW-0786">Thiamine pyrophosphate</keyword>
<dbReference type="PATRIC" id="fig|1544798.3.peg.1874"/>
<evidence type="ECO:0000259" key="8">
    <source>
        <dbReference type="Pfam" id="PF02776"/>
    </source>
</evidence>
<comment type="similarity">
    <text evidence="7">Belongs to the TPP enzyme family. MenD subfamily.</text>
</comment>
<keyword evidence="4 7" id="KW-0460">Magnesium</keyword>
<keyword evidence="2 7" id="KW-0808">Transferase</keyword>
<keyword evidence="1 7" id="KW-0474">Menaquinone biosynthesis</keyword>
<dbReference type="HAMAP" id="MF_01659">
    <property type="entry name" value="MenD"/>
    <property type="match status" value="1"/>
</dbReference>
<keyword evidence="3 7" id="KW-0479">Metal-binding</keyword>
<dbReference type="OrthoDB" id="9791859at2"/>
<comment type="subunit">
    <text evidence="7">Homodimer.</text>
</comment>
<dbReference type="UniPathway" id="UPA00079"/>
<comment type="cofactor">
    <cofactor evidence="7">
        <name>Mg(2+)</name>
        <dbReference type="ChEBI" id="CHEBI:18420"/>
    </cofactor>
    <cofactor evidence="7">
        <name>Mn(2+)</name>
        <dbReference type="ChEBI" id="CHEBI:29035"/>
    </cofactor>
</comment>
<keyword evidence="11" id="KW-1185">Reference proteome</keyword>
<dbReference type="InterPro" id="IPR029061">
    <property type="entry name" value="THDP-binding"/>
</dbReference>
<dbReference type="Gene3D" id="3.40.50.1220">
    <property type="entry name" value="TPP-binding domain"/>
    <property type="match status" value="1"/>
</dbReference>
<reference evidence="10 11" key="1">
    <citation type="submission" date="2014-09" db="EMBL/GenBank/DDBJ databases">
        <title>Draft Genome Sequence of Draconibacterium sp. JN14CK-3.</title>
        <authorList>
            <person name="Dong C."/>
            <person name="Lai Q."/>
            <person name="Shao Z."/>
        </authorList>
    </citation>
    <scope>NUCLEOTIDE SEQUENCE [LARGE SCALE GENOMIC DNA]</scope>
    <source>
        <strain evidence="10 11">JN14CK-3</strain>
    </source>
</reference>
<evidence type="ECO:0000256" key="5">
    <source>
        <dbReference type="ARBA" id="ARBA00023052"/>
    </source>
</evidence>
<dbReference type="GO" id="GO:0009234">
    <property type="term" value="P:menaquinone biosynthetic process"/>
    <property type="evidence" value="ECO:0007669"/>
    <property type="project" value="UniProtKB-UniRule"/>
</dbReference>
<organism evidence="10 11">
    <name type="scientific">Draconibacterium sediminis</name>
    <dbReference type="NCBI Taxonomy" id="1544798"/>
    <lineage>
        <taxon>Bacteria</taxon>
        <taxon>Pseudomonadati</taxon>
        <taxon>Bacteroidota</taxon>
        <taxon>Bacteroidia</taxon>
        <taxon>Marinilabiliales</taxon>
        <taxon>Prolixibacteraceae</taxon>
        <taxon>Draconibacterium</taxon>
    </lineage>
</organism>
<evidence type="ECO:0000256" key="6">
    <source>
        <dbReference type="ARBA" id="ARBA00023211"/>
    </source>
</evidence>
<dbReference type="EC" id="2.2.1.9" evidence="7"/>
<dbReference type="CDD" id="cd02009">
    <property type="entry name" value="TPP_SHCHC_synthase"/>
    <property type="match status" value="1"/>
</dbReference>
<dbReference type="InterPro" id="IPR029035">
    <property type="entry name" value="DHS-like_NAD/FAD-binding_dom"/>
</dbReference>
<dbReference type="Pfam" id="PF02776">
    <property type="entry name" value="TPP_enzyme_N"/>
    <property type="match status" value="1"/>
</dbReference>
<dbReference type="PIRSF" id="PIRSF004983">
    <property type="entry name" value="MenD"/>
    <property type="match status" value="1"/>
</dbReference>
<dbReference type="InterPro" id="IPR032264">
    <property type="entry name" value="MenD_middle"/>
</dbReference>
<evidence type="ECO:0000313" key="10">
    <source>
        <dbReference type="EMBL" id="KJF45537.1"/>
    </source>
</evidence>
<dbReference type="RefSeq" id="WP_045027890.1">
    <property type="nucleotide sequence ID" value="NZ_JRHC01000001.1"/>
</dbReference>
<feature type="domain" description="Thiamine pyrophosphate enzyme N-terminal TPP-binding" evidence="8">
    <location>
        <begin position="8"/>
        <end position="119"/>
    </location>
</feature>
<dbReference type="SUPFAM" id="SSF52467">
    <property type="entry name" value="DHS-like NAD/FAD-binding domain"/>
    <property type="match status" value="1"/>
</dbReference>
<accession>A0A0D8JF49</accession>
<evidence type="ECO:0000259" key="9">
    <source>
        <dbReference type="Pfam" id="PF16582"/>
    </source>
</evidence>
<dbReference type="NCBIfam" id="TIGR00173">
    <property type="entry name" value="menD"/>
    <property type="match status" value="1"/>
</dbReference>
<dbReference type="STRING" id="1544798.LH29_09340"/>
<evidence type="ECO:0000256" key="1">
    <source>
        <dbReference type="ARBA" id="ARBA00022428"/>
    </source>
</evidence>
<dbReference type="AlphaFoldDB" id="A0A0D8JF49"/>
<evidence type="ECO:0000313" key="11">
    <source>
        <dbReference type="Proteomes" id="UP000032544"/>
    </source>
</evidence>
<sequence>MISTKKHVQQLAALLHQKGINDVVISPGSRNGPMINTFVGSGLFNCRNVVDERSAAYFAMGLAQALNKPVVIVCSSGTATLNYAPAIAEAYYLTIPLIIITADRPEYWIDQLENQCINQRGIYSNFVKKEYNLPLEESETELWQAAREINECLNAAVSGKPAPVHINVPLEEPLHDLLDEELPTTKAIDAKESDLNIDEASLNKLAAELNSSKKILILAGQQNSDQELEKLLAAFIEKTGAVVLKEHLANLNNESFCGSIDTIMAAILADVPVDFQPDILITFGGHFVSKALKQFLRKNKASQHWHLSPANDHYDTYQSLTEVVQTDVKSFFSQLLPEVSEKKREYLQRWQKKEKQVNELRDKYISESQFSDLKVIAEVSQSIPENSVVHLGNSSPVRYALITDWAKITTFLSNRGTSGIDGPMSTAVGYASVSEKINTILIGDLSFFYDSNALWNNYINENLRIIVINNGGGNIFSLIKGPGESPAFQQYFFAENKFKAHGIGQTFGLDYLSAKNEEELKDSLAELYSPTRKKPTILEVFTDAEVNTKTFRGLFQFVKQ</sequence>
<feature type="domain" description="Menaquinone biosynthesis protein MenD middle" evidence="9">
    <location>
        <begin position="212"/>
        <end position="388"/>
    </location>
</feature>
<dbReference type="Pfam" id="PF16582">
    <property type="entry name" value="TPP_enzyme_M_2"/>
    <property type="match status" value="1"/>
</dbReference>
<proteinExistence type="inferred from homology"/>
<dbReference type="CDD" id="cd07037">
    <property type="entry name" value="TPP_PYR_MenD"/>
    <property type="match status" value="1"/>
</dbReference>
<comment type="function">
    <text evidence="7">Catalyzes the thiamine diphosphate-dependent decarboxylation of 2-oxoglutarate and the subsequent addition of the resulting succinic semialdehyde-thiamine pyrophosphate anion to isochorismate to yield 2-succinyl-5-enolpyruvyl-6-hydroxy-3-cyclohexene-1-carboxylate (SEPHCHC).</text>
</comment>
<name>A0A0D8JF49_9BACT</name>
<dbReference type="PANTHER" id="PTHR42916">
    <property type="entry name" value="2-SUCCINYL-5-ENOLPYRUVYL-6-HYDROXY-3-CYCLOHEXENE-1-CARBOXYLATE SYNTHASE"/>
    <property type="match status" value="1"/>
</dbReference>
<dbReference type="GO" id="GO:0070204">
    <property type="term" value="F:2-succinyl-5-enolpyruvyl-6-hydroxy-3-cyclohexene-1-carboxylic-acid synthase activity"/>
    <property type="evidence" value="ECO:0007669"/>
    <property type="project" value="UniProtKB-UniRule"/>
</dbReference>
<evidence type="ECO:0000256" key="4">
    <source>
        <dbReference type="ARBA" id="ARBA00022842"/>
    </source>
</evidence>
<gene>
    <name evidence="7" type="primary">menD</name>
    <name evidence="10" type="ORF">LH29_09340</name>
</gene>
<dbReference type="EMBL" id="JRHC01000001">
    <property type="protein sequence ID" value="KJF45537.1"/>
    <property type="molecule type" value="Genomic_DNA"/>
</dbReference>
<dbReference type="SUPFAM" id="SSF52518">
    <property type="entry name" value="Thiamin diphosphate-binding fold (THDP-binding)"/>
    <property type="match status" value="2"/>
</dbReference>
<evidence type="ECO:0000256" key="3">
    <source>
        <dbReference type="ARBA" id="ARBA00022723"/>
    </source>
</evidence>
<dbReference type="GO" id="GO:0000287">
    <property type="term" value="F:magnesium ion binding"/>
    <property type="evidence" value="ECO:0007669"/>
    <property type="project" value="UniProtKB-UniRule"/>
</dbReference>
<dbReference type="Gene3D" id="3.40.50.970">
    <property type="match status" value="2"/>
</dbReference>
<dbReference type="PANTHER" id="PTHR42916:SF1">
    <property type="entry name" value="PROTEIN PHYLLO, CHLOROPLASTIC"/>
    <property type="match status" value="1"/>
</dbReference>
<dbReference type="InterPro" id="IPR004433">
    <property type="entry name" value="MenaQ_synth_MenD"/>
</dbReference>
<protein>
    <recommendedName>
        <fullName evidence="7">2-succinyl-5-enolpyruvyl-6-hydroxy-3-cyclohexene-1-carboxylate synthase</fullName>
        <shortName evidence="7">SEPHCHC synthase</shortName>
        <ecNumber evidence="7">2.2.1.9</ecNumber>
    </recommendedName>
    <alternativeName>
        <fullName evidence="7">Menaquinone biosynthesis protein MenD</fullName>
    </alternativeName>
</protein>
<comment type="caution">
    <text evidence="10">The sequence shown here is derived from an EMBL/GenBank/DDBJ whole genome shotgun (WGS) entry which is preliminary data.</text>
</comment>
<comment type="pathway">
    <text evidence="7">Quinol/quinone metabolism; 1,4-dihydroxy-2-naphthoate biosynthesis; 1,4-dihydroxy-2-naphthoate from chorismate: step 2/7.</text>
</comment>
<dbReference type="InterPro" id="IPR012001">
    <property type="entry name" value="Thiamin_PyroP_enz_TPP-bd_dom"/>
</dbReference>
<dbReference type="GO" id="GO:0030976">
    <property type="term" value="F:thiamine pyrophosphate binding"/>
    <property type="evidence" value="ECO:0007669"/>
    <property type="project" value="UniProtKB-UniRule"/>
</dbReference>
<keyword evidence="6 7" id="KW-0464">Manganese</keyword>
<evidence type="ECO:0000256" key="7">
    <source>
        <dbReference type="HAMAP-Rule" id="MF_01659"/>
    </source>
</evidence>
<comment type="pathway">
    <text evidence="7">Quinol/quinone metabolism; menaquinone biosynthesis.</text>
</comment>
<dbReference type="GO" id="GO:0030145">
    <property type="term" value="F:manganese ion binding"/>
    <property type="evidence" value="ECO:0007669"/>
    <property type="project" value="UniProtKB-UniRule"/>
</dbReference>
<comment type="cofactor">
    <cofactor evidence="7">
        <name>thiamine diphosphate</name>
        <dbReference type="ChEBI" id="CHEBI:58937"/>
    </cofactor>
    <text evidence="7">Binds 1 thiamine pyrophosphate per subunit.</text>
</comment>
<evidence type="ECO:0000256" key="2">
    <source>
        <dbReference type="ARBA" id="ARBA00022679"/>
    </source>
</evidence>
<dbReference type="Proteomes" id="UP000032544">
    <property type="component" value="Unassembled WGS sequence"/>
</dbReference>
<dbReference type="UniPathway" id="UPA01057">
    <property type="reaction ID" value="UER00164"/>
</dbReference>